<feature type="chain" id="PRO_5021210127" evidence="2">
    <location>
        <begin position="17"/>
        <end position="412"/>
    </location>
</feature>
<feature type="signal peptide" evidence="2">
    <location>
        <begin position="1"/>
        <end position="16"/>
    </location>
</feature>
<reference evidence="3 4" key="1">
    <citation type="submission" date="2019-04" db="EMBL/GenBank/DDBJ databases">
        <title>High contiguity whole genome sequence and gene annotation resource for two Venturia nashicola isolates.</title>
        <authorList>
            <person name="Prokchorchik M."/>
            <person name="Won K."/>
            <person name="Lee Y."/>
            <person name="Choi E.D."/>
            <person name="Segonzac C."/>
            <person name="Sohn K.H."/>
        </authorList>
    </citation>
    <scope>NUCLEOTIDE SEQUENCE [LARGE SCALE GENOMIC DNA]</scope>
    <source>
        <strain evidence="3 4">PRI2</strain>
    </source>
</reference>
<comment type="caution">
    <text evidence="3">The sequence shown here is derived from an EMBL/GenBank/DDBJ whole genome shotgun (WGS) entry which is preliminary data.</text>
</comment>
<evidence type="ECO:0000256" key="2">
    <source>
        <dbReference type="SAM" id="SignalP"/>
    </source>
</evidence>
<feature type="compositionally biased region" description="Low complexity" evidence="1">
    <location>
        <begin position="235"/>
        <end position="244"/>
    </location>
</feature>
<keyword evidence="3" id="KW-0808">Transferase</keyword>
<name>A0A4Z1PF48_9PEZI</name>
<accession>A0A4Z1PF48</accession>
<evidence type="ECO:0000313" key="3">
    <source>
        <dbReference type="EMBL" id="TID23801.1"/>
    </source>
</evidence>
<feature type="region of interest" description="Disordered" evidence="1">
    <location>
        <begin position="105"/>
        <end position="128"/>
    </location>
</feature>
<dbReference type="AlphaFoldDB" id="A0A4Z1PF48"/>
<organism evidence="3 4">
    <name type="scientific">Venturia nashicola</name>
    <dbReference type="NCBI Taxonomy" id="86259"/>
    <lineage>
        <taxon>Eukaryota</taxon>
        <taxon>Fungi</taxon>
        <taxon>Dikarya</taxon>
        <taxon>Ascomycota</taxon>
        <taxon>Pezizomycotina</taxon>
        <taxon>Dothideomycetes</taxon>
        <taxon>Pleosporomycetidae</taxon>
        <taxon>Venturiales</taxon>
        <taxon>Venturiaceae</taxon>
        <taxon>Venturia</taxon>
    </lineage>
</organism>
<evidence type="ECO:0000256" key="1">
    <source>
        <dbReference type="SAM" id="MobiDB-lite"/>
    </source>
</evidence>
<feature type="region of interest" description="Disordered" evidence="1">
    <location>
        <begin position="223"/>
        <end position="300"/>
    </location>
</feature>
<dbReference type="PANTHER" id="PTHR40257">
    <property type="match status" value="1"/>
</dbReference>
<evidence type="ECO:0000313" key="4">
    <source>
        <dbReference type="Proteomes" id="UP000298493"/>
    </source>
</evidence>
<proteinExistence type="predicted"/>
<dbReference type="Proteomes" id="UP000298493">
    <property type="component" value="Unassembled WGS sequence"/>
</dbReference>
<keyword evidence="4" id="KW-1185">Reference proteome</keyword>
<dbReference type="EMBL" id="SNSC02000006">
    <property type="protein sequence ID" value="TID23801.1"/>
    <property type="molecule type" value="Genomic_DNA"/>
</dbReference>
<dbReference type="Gene3D" id="3.30.70.100">
    <property type="match status" value="2"/>
</dbReference>
<keyword evidence="2" id="KW-0732">Signal</keyword>
<gene>
    <name evidence="3" type="ORF">E6O75_ATG03437</name>
</gene>
<dbReference type="GO" id="GO:0016301">
    <property type="term" value="F:kinase activity"/>
    <property type="evidence" value="ECO:0007669"/>
    <property type="project" value="UniProtKB-KW"/>
</dbReference>
<feature type="compositionally biased region" description="Basic and acidic residues" evidence="1">
    <location>
        <begin position="251"/>
        <end position="260"/>
    </location>
</feature>
<dbReference type="PANTHER" id="PTHR40257:SF1">
    <property type="entry name" value="DUF1330 DOMAIN-CONTAINING PROTEIN"/>
    <property type="match status" value="1"/>
</dbReference>
<protein>
    <submittedName>
        <fullName evidence="3">Serine/threonine-protein kinase</fullName>
    </submittedName>
</protein>
<keyword evidence="3" id="KW-0418">Kinase</keyword>
<sequence length="412" mass="43076">MPLCTLYLLSLTLTTTIPSFLSSLRSASLIPIVQSKVIRWIILPKSLSAVPLLAHNTHWDLLILLPGTSSLPISISSQVAAAWHVTVGIPSRLLEGFGAKNNGLLNPPSGSVKPAEKPDQTEASSTQNLELTPELASWIDSLPSAQRNHPISMLNLLSFFPGKKKEYLKYGAAFAKAIGSRHGGEAKIVGNVIQPENETSKINADASANGAAAAGYMLPGQAVSKSSTKSREKGTSASGASASGLMVEDEAMSKSKDTRSGLDVSVSKAHTVGYNIPDEAQNQSSTAAQSKATNPDASAACSMIPNSSSISGASASAASSSSLMVETELSASSPSLKTSSSQQDHGTGWDEIAIAHYPSLHHFAAMAGSKDYQSVNHKHRVPSLRDTFIVCTMEIGDDGELAGRRKGGGLKL</sequence>
<feature type="compositionally biased region" description="Polar residues" evidence="1">
    <location>
        <begin position="280"/>
        <end position="296"/>
    </location>
</feature>